<evidence type="ECO:0000313" key="2">
    <source>
        <dbReference type="Proteomes" id="UP000005237"/>
    </source>
</evidence>
<keyword evidence="2" id="KW-1185">Reference proteome</keyword>
<reference evidence="1" key="2">
    <citation type="submission" date="2022-06" db="UniProtKB">
        <authorList>
            <consortium name="EnsemblMetazoa"/>
        </authorList>
    </citation>
    <scope>IDENTIFICATION</scope>
    <source>
        <strain evidence="1">DF5081</strain>
    </source>
</reference>
<name>A0A8R1E5U2_CAEJA</name>
<proteinExistence type="predicted"/>
<dbReference type="Proteomes" id="UP000005237">
    <property type="component" value="Unassembled WGS sequence"/>
</dbReference>
<reference evidence="2" key="1">
    <citation type="submission" date="2010-08" db="EMBL/GenBank/DDBJ databases">
        <authorList>
            <consortium name="Caenorhabditis japonica Sequencing Consortium"/>
            <person name="Wilson R.K."/>
        </authorList>
    </citation>
    <scope>NUCLEOTIDE SEQUENCE [LARGE SCALE GENOMIC DNA]</scope>
    <source>
        <strain evidence="2">DF5081</strain>
    </source>
</reference>
<sequence length="88" mass="10406">MFRLFRPTLRVEEIISRALWRLCPMKGLFYGFMMFFGEKVVKTLVSSSLHKARSVLRPILIVKCLLETFSDLSRLARLLDVFNVHRLF</sequence>
<protein>
    <submittedName>
        <fullName evidence="1">Uncharacterized protein</fullName>
    </submittedName>
</protein>
<organism evidence="1 2">
    <name type="scientific">Caenorhabditis japonica</name>
    <dbReference type="NCBI Taxonomy" id="281687"/>
    <lineage>
        <taxon>Eukaryota</taxon>
        <taxon>Metazoa</taxon>
        <taxon>Ecdysozoa</taxon>
        <taxon>Nematoda</taxon>
        <taxon>Chromadorea</taxon>
        <taxon>Rhabditida</taxon>
        <taxon>Rhabditina</taxon>
        <taxon>Rhabditomorpha</taxon>
        <taxon>Rhabditoidea</taxon>
        <taxon>Rhabditidae</taxon>
        <taxon>Peloderinae</taxon>
        <taxon>Caenorhabditis</taxon>
    </lineage>
</organism>
<accession>A0A8R1E5U2</accession>
<evidence type="ECO:0000313" key="1">
    <source>
        <dbReference type="EnsemblMetazoa" id="CJA21798.1"/>
    </source>
</evidence>
<dbReference type="AlphaFoldDB" id="A0A8R1E5U2"/>
<dbReference type="EnsemblMetazoa" id="CJA21798.1">
    <property type="protein sequence ID" value="CJA21798.1"/>
    <property type="gene ID" value="WBGene00177370"/>
</dbReference>